<accession>A0A4V6Q2T0</accession>
<dbReference type="Proteomes" id="UP000295325">
    <property type="component" value="Unassembled WGS sequence"/>
</dbReference>
<evidence type="ECO:0000313" key="9">
    <source>
        <dbReference type="Proteomes" id="UP000295325"/>
    </source>
</evidence>
<evidence type="ECO:0000256" key="4">
    <source>
        <dbReference type="ARBA" id="ARBA00022898"/>
    </source>
</evidence>
<gene>
    <name evidence="8" type="ORF">EDD71_12740</name>
</gene>
<proteinExistence type="inferred from homology"/>
<dbReference type="Pfam" id="PF01276">
    <property type="entry name" value="OKR_DC_1"/>
    <property type="match status" value="1"/>
</dbReference>
<name>A0A4V6Q2T0_9CLOT</name>
<dbReference type="InterPro" id="IPR015421">
    <property type="entry name" value="PyrdxlP-dep_Trfase_major"/>
</dbReference>
<comment type="caution">
    <text evidence="8">The sequence shown here is derived from an EMBL/GenBank/DDBJ whole genome shotgun (WGS) entry which is preliminary data.</text>
</comment>
<comment type="similarity">
    <text evidence="2">Belongs to the Orn/Lys/Arg decarboxylase class-I family.</text>
</comment>
<feature type="domain" description="Orn/Lys/Arg decarboxylases family 1 pyridoxal-P attachment site" evidence="6">
    <location>
        <begin position="5"/>
        <end position="298"/>
    </location>
</feature>
<dbReference type="InterPro" id="IPR036633">
    <property type="entry name" value="Prn/Lys/Arg_de-COase_C_sf"/>
</dbReference>
<keyword evidence="9" id="KW-1185">Reference proteome</keyword>
<feature type="domain" description="Orn/Lys/Arg decarboxylase C-terminal" evidence="7">
    <location>
        <begin position="377"/>
        <end position="456"/>
    </location>
</feature>
<protein>
    <submittedName>
        <fullName evidence="8">Lysine decarboxylase</fullName>
    </submittedName>
</protein>
<evidence type="ECO:0000256" key="1">
    <source>
        <dbReference type="ARBA" id="ARBA00001933"/>
    </source>
</evidence>
<dbReference type="Gene3D" id="3.90.100.10">
    <property type="entry name" value="Orn/Lys/Arg decarboxylase, C-terminal domain"/>
    <property type="match status" value="1"/>
</dbReference>
<dbReference type="PANTHER" id="PTHR43277:SF4">
    <property type="entry name" value="ARGININE DECARBOXYLASE"/>
    <property type="match status" value="1"/>
</dbReference>
<dbReference type="InterPro" id="IPR052357">
    <property type="entry name" value="Orn_Lys_Arg_decarboxylase-I"/>
</dbReference>
<dbReference type="PANTHER" id="PTHR43277">
    <property type="entry name" value="ARGININE DECARBOXYLASE"/>
    <property type="match status" value="1"/>
</dbReference>
<keyword evidence="5" id="KW-0456">Lyase</keyword>
<organism evidence="8 9">
    <name type="scientific">Fonticella tunisiensis</name>
    <dbReference type="NCBI Taxonomy" id="1096341"/>
    <lineage>
        <taxon>Bacteria</taxon>
        <taxon>Bacillati</taxon>
        <taxon>Bacillota</taxon>
        <taxon>Clostridia</taxon>
        <taxon>Eubacteriales</taxon>
        <taxon>Clostridiaceae</taxon>
        <taxon>Fonticella</taxon>
    </lineage>
</organism>
<dbReference type="Pfam" id="PF03711">
    <property type="entry name" value="OKR_DC_1_C"/>
    <property type="match status" value="1"/>
</dbReference>
<dbReference type="InterPro" id="IPR015424">
    <property type="entry name" value="PyrdxlP-dep_Trfase"/>
</dbReference>
<comment type="cofactor">
    <cofactor evidence="1">
        <name>pyridoxal 5'-phosphate</name>
        <dbReference type="ChEBI" id="CHEBI:597326"/>
    </cofactor>
</comment>
<dbReference type="GO" id="GO:0016831">
    <property type="term" value="F:carboxy-lyase activity"/>
    <property type="evidence" value="ECO:0007669"/>
    <property type="project" value="UniProtKB-KW"/>
</dbReference>
<evidence type="ECO:0000259" key="6">
    <source>
        <dbReference type="Pfam" id="PF01276"/>
    </source>
</evidence>
<evidence type="ECO:0000256" key="2">
    <source>
        <dbReference type="ARBA" id="ARBA00010671"/>
    </source>
</evidence>
<dbReference type="SUPFAM" id="SSF55904">
    <property type="entry name" value="Ornithine decarboxylase C-terminal domain"/>
    <property type="match status" value="1"/>
</dbReference>
<evidence type="ECO:0000313" key="8">
    <source>
        <dbReference type="EMBL" id="TDT50575.1"/>
    </source>
</evidence>
<dbReference type="InterPro" id="IPR000310">
    <property type="entry name" value="Orn/Lys/Arg_deCO2ase_major_dom"/>
</dbReference>
<dbReference type="EMBL" id="SOAZ01000027">
    <property type="protein sequence ID" value="TDT50575.1"/>
    <property type="molecule type" value="Genomic_DNA"/>
</dbReference>
<evidence type="ECO:0000256" key="5">
    <source>
        <dbReference type="ARBA" id="ARBA00023239"/>
    </source>
</evidence>
<keyword evidence="4" id="KW-0663">Pyridoxal phosphate</keyword>
<dbReference type="AlphaFoldDB" id="A0A4V6Q2T0"/>
<reference evidence="8 9" key="1">
    <citation type="submission" date="2019-03" db="EMBL/GenBank/DDBJ databases">
        <title>Genomic Encyclopedia of Type Strains, Phase IV (KMG-IV): sequencing the most valuable type-strain genomes for metagenomic binning, comparative biology and taxonomic classification.</title>
        <authorList>
            <person name="Goeker M."/>
        </authorList>
    </citation>
    <scope>NUCLEOTIDE SEQUENCE [LARGE SCALE GENOMIC DNA]</scope>
    <source>
        <strain evidence="8 9">DSM 24455</strain>
    </source>
</reference>
<dbReference type="InterPro" id="IPR008286">
    <property type="entry name" value="Prn/Lys/Arg_de-COase_C"/>
</dbReference>
<evidence type="ECO:0000259" key="7">
    <source>
        <dbReference type="Pfam" id="PF03711"/>
    </source>
</evidence>
<sequence>MKDMPVLEGLLKYIDENIVPFHMPGHKNNRRGFEELEIIRKNLYKMDNTEVPGLDNLHMPEEMILKAEKMAARAYGADKSFFLINGSTSGIYSMILGTTRPGDRIIVQRNCHRSVHMACLIGSLDAVYINPTVLDGFNIAVSLDIDEVKETMDKNRDAKAIVLTYPTYYGTCSNLEEIVREAHKRNMLVLVDEAHGAHLPFSKKLPKSAMECGADISVASLHKTTPALTQTALLNVNKGIDPDGVRFMMRLFQSTSPSYVLMASIDAARHIMERRGEELLDELLENIYDLKNKISRLGYYRVLDEGCKGKASIYDVDLTKIVIKSPFGGRRLEEILRKNYGIQVEMSDIYNATLISSVGDTKDSFEMLYKALYEISQKNREDKTIDLKFKMPGFQPSINMREAYYRPKRKVKFKESAGLISAEMIAPYPPGIPVVLPGEVITYDIIEYIELIKANNIPLNGIEDGTANYIYVVE</sequence>
<dbReference type="SUPFAM" id="SSF53383">
    <property type="entry name" value="PLP-dependent transferases"/>
    <property type="match status" value="1"/>
</dbReference>
<dbReference type="OrthoDB" id="9815233at2"/>
<dbReference type="Gene3D" id="3.40.640.10">
    <property type="entry name" value="Type I PLP-dependent aspartate aminotransferase-like (Major domain)"/>
    <property type="match status" value="1"/>
</dbReference>
<evidence type="ECO:0000256" key="3">
    <source>
        <dbReference type="ARBA" id="ARBA00022793"/>
    </source>
</evidence>
<keyword evidence="3" id="KW-0210">Decarboxylase</keyword>